<proteinExistence type="predicted"/>
<protein>
    <recommendedName>
        <fullName evidence="3">Phage tail protein</fullName>
    </recommendedName>
</protein>
<evidence type="ECO:0000313" key="2">
    <source>
        <dbReference type="Proteomes" id="UP001165583"/>
    </source>
</evidence>
<accession>A0ABT2I145</accession>
<dbReference type="RefSeq" id="WP_260043702.1">
    <property type="nucleotide sequence ID" value="NZ_JANZXA010000001.1"/>
</dbReference>
<dbReference type="Proteomes" id="UP001165583">
    <property type="component" value="Unassembled WGS sequence"/>
</dbReference>
<keyword evidence="2" id="KW-1185">Reference proteome</keyword>
<gene>
    <name evidence="1" type="ORF">NZK81_03100</name>
</gene>
<comment type="caution">
    <text evidence="1">The sequence shown here is derived from an EMBL/GenBank/DDBJ whole genome shotgun (WGS) entry which is preliminary data.</text>
</comment>
<evidence type="ECO:0000313" key="1">
    <source>
        <dbReference type="EMBL" id="MCT2398528.1"/>
    </source>
</evidence>
<name>A0ABT2I145_9SPHN</name>
<reference evidence="1" key="1">
    <citation type="submission" date="2022-09" db="EMBL/GenBank/DDBJ databases">
        <title>Novosphingobium sp. Nov., a polycyclic aromatic hydrocarbon-degrading bacterium isolated form mangrove sediments in HongKong.</title>
        <authorList>
            <person name="Hu Z."/>
        </authorList>
    </citation>
    <scope>NUCLEOTIDE SEQUENCE</scope>
    <source>
        <strain evidence="1">HK4-1</strain>
    </source>
</reference>
<evidence type="ECO:0008006" key="3">
    <source>
        <dbReference type="Google" id="ProtNLM"/>
    </source>
</evidence>
<organism evidence="1 2">
    <name type="scientific">Novosphingobium mangrovi</name>
    <name type="common">ex Huang et al. 2023</name>
    <dbReference type="NCBI Taxonomy" id="2976432"/>
    <lineage>
        <taxon>Bacteria</taxon>
        <taxon>Pseudomonadati</taxon>
        <taxon>Pseudomonadota</taxon>
        <taxon>Alphaproteobacteria</taxon>
        <taxon>Sphingomonadales</taxon>
        <taxon>Sphingomonadaceae</taxon>
        <taxon>Novosphingobium</taxon>
    </lineage>
</organism>
<dbReference type="EMBL" id="JANZXA010000001">
    <property type="protein sequence ID" value="MCT2398528.1"/>
    <property type="molecule type" value="Genomic_DNA"/>
</dbReference>
<sequence>MSDFLTRNRLALAKIETTSGTDATPVPATDAVLVEEPRGTPNMELEQTDEVTGSLDHSQSIVGGGYLQHTARFFAKGSGTPGTAPESAPYLRAAAMAETTLAADESDTAQAGAASTITLAAGAASSDLTGFVIATTGGTGSGQTRVITAYDTGTKVAAVYPAWDTVPDATTTYTVYAGVLYVPASAALETLTHYLYKKNSGSGNAILEALVGAAVDLSFAVQTRQTGKFTATLRGKLQAGTSVANPTGAVFDATRPRPLRDADAVLGGNPVCFRNFTLDWGNQIVQGDCPGETFGYEAARVVDRRLSGRINPKLVTLASRDAFADLIAGTTQKLWLNWGETAGNRVSMYLPAIAYTGKEDDDLDGISADGLPFEATGIDSGVFLLFY</sequence>